<dbReference type="EC" id="1.17.99.6" evidence="6"/>
<dbReference type="AlphaFoldDB" id="A0AA35XYF7"/>
<keyword evidence="2" id="KW-0408">Iron</keyword>
<dbReference type="Gene3D" id="3.30.1050.10">
    <property type="entry name" value="SCP2 sterol-binding domain"/>
    <property type="match status" value="1"/>
</dbReference>
<feature type="region of interest" description="Disordered" evidence="4">
    <location>
        <begin position="1"/>
        <end position="26"/>
    </location>
</feature>
<sequence length="450" mass="50385">MNHTDTKYLRNHPTVRRILDESPHHPTETPVLEAAWLRKIALEAGANDVGCVGLERAEMASQRDDILQAFPYAKTLLSFVCRMNRENLRTPSRSIANLEFHQSADAVNQTGRRIVQTLERHGIRAAHTAVGFPMEADRWPARMWVISHKPVAEAAGLGRMGLHRNIIHPVFGSFILLGTVVLDARIDNDSRPIDYNPCLECKLCVGACPTGAIGMDGHFDFSACYTHNYREFMGGFSDWAETVAASTSASDYRKKIGYAESVSLWQSLSFGANYKAAYCLSVCPAGEDVVRPFLEDRRRFIAEVMRPLQDKSETVYVIAGSDAEDHVRRRFPHKSAKRVRNTLRPTSIRTFLSGLPLVFQRGRASGLHATYHFSFTGEETLGVTVVIRDRTLAVREGLHGRPDFRITADGKTWLGFLAGEVSLFGALLRRKIRFKGPPRLLLAFGRCFPT</sequence>
<evidence type="ECO:0000259" key="5">
    <source>
        <dbReference type="PROSITE" id="PS51379"/>
    </source>
</evidence>
<organism evidence="6 7">
    <name type="scientific">Methylococcus capsulatus</name>
    <dbReference type="NCBI Taxonomy" id="414"/>
    <lineage>
        <taxon>Bacteria</taxon>
        <taxon>Pseudomonadati</taxon>
        <taxon>Pseudomonadota</taxon>
        <taxon>Gammaproteobacteria</taxon>
        <taxon>Methylococcales</taxon>
        <taxon>Methylococcaceae</taxon>
        <taxon>Methylococcus</taxon>
    </lineage>
</organism>
<dbReference type="SUPFAM" id="SSF46548">
    <property type="entry name" value="alpha-helical ferredoxin"/>
    <property type="match status" value="1"/>
</dbReference>
<dbReference type="GO" id="GO:0052693">
    <property type="term" value="F:epoxyqueuosine reductase activity"/>
    <property type="evidence" value="ECO:0007669"/>
    <property type="project" value="UniProtKB-EC"/>
</dbReference>
<keyword evidence="6" id="KW-0560">Oxidoreductase</keyword>
<evidence type="ECO:0000256" key="1">
    <source>
        <dbReference type="ARBA" id="ARBA00022723"/>
    </source>
</evidence>
<keyword evidence="1" id="KW-0479">Metal-binding</keyword>
<dbReference type="SUPFAM" id="SSF55718">
    <property type="entry name" value="SCP-like"/>
    <property type="match status" value="1"/>
</dbReference>
<dbReference type="GO" id="GO:0051536">
    <property type="term" value="F:iron-sulfur cluster binding"/>
    <property type="evidence" value="ECO:0007669"/>
    <property type="project" value="UniProtKB-KW"/>
</dbReference>
<proteinExistence type="predicted"/>
<dbReference type="RefSeq" id="WP_282213162.1">
    <property type="nucleotide sequence ID" value="NZ_OX458332.1"/>
</dbReference>
<dbReference type="PROSITE" id="PS51379">
    <property type="entry name" value="4FE4S_FER_2"/>
    <property type="match status" value="1"/>
</dbReference>
<dbReference type="InterPro" id="IPR003033">
    <property type="entry name" value="SCP2_sterol-bd_dom"/>
</dbReference>
<dbReference type="Proteomes" id="UP001158598">
    <property type="component" value="Chromosome"/>
</dbReference>
<reference evidence="6" key="1">
    <citation type="submission" date="2023-03" db="EMBL/GenBank/DDBJ databases">
        <authorList>
            <person name="Pearce D."/>
        </authorList>
    </citation>
    <scope>NUCLEOTIDE SEQUENCE</scope>
    <source>
        <strain evidence="6">Mc</strain>
    </source>
</reference>
<evidence type="ECO:0000313" key="7">
    <source>
        <dbReference type="Proteomes" id="UP001158598"/>
    </source>
</evidence>
<dbReference type="PROSITE" id="PS00198">
    <property type="entry name" value="4FE4S_FER_1"/>
    <property type="match status" value="1"/>
</dbReference>
<dbReference type="InterPro" id="IPR017896">
    <property type="entry name" value="4Fe4S_Fe-S-bd"/>
</dbReference>
<dbReference type="Pfam" id="PF02036">
    <property type="entry name" value="SCP2"/>
    <property type="match status" value="1"/>
</dbReference>
<evidence type="ECO:0000256" key="4">
    <source>
        <dbReference type="SAM" id="MobiDB-lite"/>
    </source>
</evidence>
<evidence type="ECO:0000313" key="6">
    <source>
        <dbReference type="EMBL" id="CAI8809879.1"/>
    </source>
</evidence>
<name>A0AA35XYF7_METCP</name>
<dbReference type="Gene3D" id="3.30.70.3270">
    <property type="match status" value="1"/>
</dbReference>
<dbReference type="GO" id="GO:0046872">
    <property type="term" value="F:metal ion binding"/>
    <property type="evidence" value="ECO:0007669"/>
    <property type="project" value="UniProtKB-KW"/>
</dbReference>
<dbReference type="EMBL" id="OX458332">
    <property type="protein sequence ID" value="CAI8809879.1"/>
    <property type="molecule type" value="Genomic_DNA"/>
</dbReference>
<gene>
    <name evidence="6" type="ORF">MCNOR_1732</name>
</gene>
<protein>
    <submittedName>
        <fullName evidence="6">Epoxyqueuosine reductase</fullName>
        <ecNumber evidence="6">1.17.99.6</ecNumber>
    </submittedName>
</protein>
<dbReference type="Pfam" id="PF00037">
    <property type="entry name" value="Fer4"/>
    <property type="match status" value="1"/>
</dbReference>
<feature type="domain" description="4Fe-4S ferredoxin-type" evidence="5">
    <location>
        <begin position="189"/>
        <end position="218"/>
    </location>
</feature>
<dbReference type="PANTHER" id="PTHR42827:SF1">
    <property type="entry name" value="IRON-SULFUR CLUSTER-BINDING PROTEIN"/>
    <property type="match status" value="1"/>
</dbReference>
<dbReference type="InterPro" id="IPR017900">
    <property type="entry name" value="4Fe4S_Fe_S_CS"/>
</dbReference>
<evidence type="ECO:0000256" key="3">
    <source>
        <dbReference type="ARBA" id="ARBA00023014"/>
    </source>
</evidence>
<feature type="compositionally biased region" description="Basic and acidic residues" evidence="4">
    <location>
        <begin position="17"/>
        <end position="26"/>
    </location>
</feature>
<dbReference type="InterPro" id="IPR036527">
    <property type="entry name" value="SCP2_sterol-bd_dom_sf"/>
</dbReference>
<evidence type="ECO:0000256" key="2">
    <source>
        <dbReference type="ARBA" id="ARBA00023004"/>
    </source>
</evidence>
<dbReference type="PANTHER" id="PTHR42827">
    <property type="entry name" value="IRON-SULFUR CLUSTER-BINDING PROTEIN-RELATED"/>
    <property type="match status" value="1"/>
</dbReference>
<keyword evidence="3" id="KW-0411">Iron-sulfur</keyword>
<accession>A0AA35XYF7</accession>